<reference evidence="1 2" key="1">
    <citation type="submission" date="2024-04" db="EMBL/GenBank/DDBJ databases">
        <authorList>
            <person name="Rising A."/>
            <person name="Reimegard J."/>
            <person name="Sonavane S."/>
            <person name="Akerstrom W."/>
            <person name="Nylinder S."/>
            <person name="Hedman E."/>
            <person name="Kallberg Y."/>
        </authorList>
    </citation>
    <scope>NUCLEOTIDE SEQUENCE [LARGE SCALE GENOMIC DNA]</scope>
</reference>
<dbReference type="AlphaFoldDB" id="A0AAV2B1M3"/>
<protein>
    <submittedName>
        <fullName evidence="1">Uncharacterized protein</fullName>
    </submittedName>
</protein>
<sequence>HETACHLYGISLGRKRLKNAILDILEPVHQRLRFWRSLGSAPRKMMSAGFFEDKMCLH</sequence>
<evidence type="ECO:0000313" key="2">
    <source>
        <dbReference type="Proteomes" id="UP001497382"/>
    </source>
</evidence>
<evidence type="ECO:0000313" key="1">
    <source>
        <dbReference type="EMBL" id="CAL1289339.1"/>
    </source>
</evidence>
<dbReference type="Proteomes" id="UP001497382">
    <property type="component" value="Unassembled WGS sequence"/>
</dbReference>
<accession>A0AAV2B1M3</accession>
<proteinExistence type="predicted"/>
<name>A0AAV2B1M3_9ARAC</name>
<organism evidence="1 2">
    <name type="scientific">Larinioides sclopetarius</name>
    <dbReference type="NCBI Taxonomy" id="280406"/>
    <lineage>
        <taxon>Eukaryota</taxon>
        <taxon>Metazoa</taxon>
        <taxon>Ecdysozoa</taxon>
        <taxon>Arthropoda</taxon>
        <taxon>Chelicerata</taxon>
        <taxon>Arachnida</taxon>
        <taxon>Araneae</taxon>
        <taxon>Araneomorphae</taxon>
        <taxon>Entelegynae</taxon>
        <taxon>Araneoidea</taxon>
        <taxon>Araneidae</taxon>
        <taxon>Larinioides</taxon>
    </lineage>
</organism>
<dbReference type="EMBL" id="CAXIEN010000247">
    <property type="protein sequence ID" value="CAL1289339.1"/>
    <property type="molecule type" value="Genomic_DNA"/>
</dbReference>
<feature type="non-terminal residue" evidence="1">
    <location>
        <position position="1"/>
    </location>
</feature>
<comment type="caution">
    <text evidence="1">The sequence shown here is derived from an EMBL/GenBank/DDBJ whole genome shotgun (WGS) entry which is preliminary data.</text>
</comment>
<gene>
    <name evidence="1" type="ORF">LARSCL_LOCUS15874</name>
</gene>
<keyword evidence="2" id="KW-1185">Reference proteome</keyword>